<feature type="transmembrane region" description="Helical" evidence="1">
    <location>
        <begin position="227"/>
        <end position="248"/>
    </location>
</feature>
<dbReference type="OrthoDB" id="1082824at2"/>
<keyword evidence="1" id="KW-0472">Membrane</keyword>
<accession>A0A379F1X0</accession>
<feature type="transmembrane region" description="Helical" evidence="1">
    <location>
        <begin position="20"/>
        <end position="38"/>
    </location>
</feature>
<dbReference type="Pfam" id="PF01757">
    <property type="entry name" value="Acyl_transf_3"/>
    <property type="match status" value="1"/>
</dbReference>
<evidence type="ECO:0000313" key="4">
    <source>
        <dbReference type="Proteomes" id="UP000254235"/>
    </source>
</evidence>
<feature type="transmembrane region" description="Helical" evidence="1">
    <location>
        <begin position="145"/>
        <end position="165"/>
    </location>
</feature>
<evidence type="ECO:0000256" key="1">
    <source>
        <dbReference type="SAM" id="Phobius"/>
    </source>
</evidence>
<evidence type="ECO:0000259" key="2">
    <source>
        <dbReference type="Pfam" id="PF01757"/>
    </source>
</evidence>
<organism evidence="3 4">
    <name type="scientific">Prevotella pallens</name>
    <dbReference type="NCBI Taxonomy" id="60133"/>
    <lineage>
        <taxon>Bacteria</taxon>
        <taxon>Pseudomonadati</taxon>
        <taxon>Bacteroidota</taxon>
        <taxon>Bacteroidia</taxon>
        <taxon>Bacteroidales</taxon>
        <taxon>Prevotellaceae</taxon>
        <taxon>Prevotella</taxon>
    </lineage>
</organism>
<feature type="transmembrane region" description="Helical" evidence="1">
    <location>
        <begin position="44"/>
        <end position="68"/>
    </location>
</feature>
<feature type="domain" description="Acyltransferase 3" evidence="2">
    <location>
        <begin position="16"/>
        <end position="314"/>
    </location>
</feature>
<dbReference type="GeneID" id="78570911"/>
<keyword evidence="1" id="KW-1133">Transmembrane helix</keyword>
<dbReference type="Proteomes" id="UP000254235">
    <property type="component" value="Unassembled WGS sequence"/>
</dbReference>
<sequence length="337" mass="38990">MIGSINKSKCVSRQSNIEILRIVTMLLIVLHHLCIYGIESGGFIIQALDSITIIGVNIFLLISGFFSIKLRWSSLLNLFFLCLFFNLLHVFLDSILFDIVHTPGDYIKAFMAFSHPGGWFMNVYFCLVLFSPLLNLAFKQMDQKLDVLILICLSLINVYLGFFLHNDVNNSGYNLSQFIYIYYLGHLIHKHFKTLCEIKKKYFILLYLVSSFITIILSYFGMKYWNFHYYNSPFVIISAVCVFSWFARLEIRNIKFVNDVAKSMLAVYLFSNRGGIATLIYKLSRNIYTFSTEILVILGFIALLFGIFVCAIVIDRFRILICSPLLRLLDVKIKTTE</sequence>
<reference evidence="3 4" key="1">
    <citation type="submission" date="2018-06" db="EMBL/GenBank/DDBJ databases">
        <authorList>
            <consortium name="Pathogen Informatics"/>
            <person name="Doyle S."/>
        </authorList>
    </citation>
    <scope>NUCLEOTIDE SEQUENCE [LARGE SCALE GENOMIC DNA]</scope>
    <source>
        <strain evidence="3 4">NCTC13043</strain>
    </source>
</reference>
<dbReference type="AlphaFoldDB" id="A0A379F1X0"/>
<dbReference type="InterPro" id="IPR002656">
    <property type="entry name" value="Acyl_transf_3_dom"/>
</dbReference>
<feature type="transmembrane region" description="Helical" evidence="1">
    <location>
        <begin position="75"/>
        <end position="97"/>
    </location>
</feature>
<dbReference type="EMBL" id="UGTP01000001">
    <property type="protein sequence ID" value="SUC12615.1"/>
    <property type="molecule type" value="Genomic_DNA"/>
</dbReference>
<dbReference type="GO" id="GO:0016747">
    <property type="term" value="F:acyltransferase activity, transferring groups other than amino-acyl groups"/>
    <property type="evidence" value="ECO:0007669"/>
    <property type="project" value="InterPro"/>
</dbReference>
<name>A0A379F1X0_9BACT</name>
<keyword evidence="1" id="KW-0812">Transmembrane</keyword>
<gene>
    <name evidence="3" type="ORF">NCTC13043_01222</name>
</gene>
<feature type="transmembrane region" description="Helical" evidence="1">
    <location>
        <begin position="201"/>
        <end position="221"/>
    </location>
</feature>
<feature type="transmembrane region" description="Helical" evidence="1">
    <location>
        <begin position="287"/>
        <end position="314"/>
    </location>
</feature>
<feature type="transmembrane region" description="Helical" evidence="1">
    <location>
        <begin position="117"/>
        <end position="138"/>
    </location>
</feature>
<dbReference type="RefSeq" id="WP_115083360.1">
    <property type="nucleotide sequence ID" value="NZ_JABZTS010000014.1"/>
</dbReference>
<evidence type="ECO:0000313" key="3">
    <source>
        <dbReference type="EMBL" id="SUC12615.1"/>
    </source>
</evidence>
<proteinExistence type="predicted"/>
<protein>
    <submittedName>
        <fullName evidence="3">Uncharacterized protein conserved in bacteria</fullName>
    </submittedName>
</protein>
<feature type="transmembrane region" description="Helical" evidence="1">
    <location>
        <begin position="260"/>
        <end position="281"/>
    </location>
</feature>